<feature type="domain" description="Major facilitator superfamily (MFS) profile" evidence="10">
    <location>
        <begin position="19"/>
        <end position="506"/>
    </location>
</feature>
<dbReference type="GO" id="GO:0022857">
    <property type="term" value="F:transmembrane transporter activity"/>
    <property type="evidence" value="ECO:0007669"/>
    <property type="project" value="InterPro"/>
</dbReference>
<feature type="transmembrane region" description="Helical" evidence="9">
    <location>
        <begin position="272"/>
        <end position="293"/>
    </location>
</feature>
<protein>
    <submittedName>
        <fullName evidence="11">MFS transporter</fullName>
    </submittedName>
</protein>
<comment type="caution">
    <text evidence="11">The sequence shown here is derived from an EMBL/GenBank/DDBJ whole genome shotgun (WGS) entry which is preliminary data.</text>
</comment>
<feature type="transmembrane region" description="Helical" evidence="9">
    <location>
        <begin position="480"/>
        <end position="502"/>
    </location>
</feature>
<feature type="transmembrane region" description="Helical" evidence="9">
    <location>
        <begin position="110"/>
        <end position="132"/>
    </location>
</feature>
<keyword evidence="4 9" id="KW-0812">Transmembrane</keyword>
<feature type="transmembrane region" description="Helical" evidence="9">
    <location>
        <begin position="308"/>
        <end position="330"/>
    </location>
</feature>
<keyword evidence="3" id="KW-1003">Cell membrane</keyword>
<keyword evidence="6 9" id="KW-0472">Membrane</keyword>
<evidence type="ECO:0000256" key="2">
    <source>
        <dbReference type="ARBA" id="ARBA00022448"/>
    </source>
</evidence>
<dbReference type="Gene3D" id="1.20.1720.10">
    <property type="entry name" value="Multidrug resistance protein D"/>
    <property type="match status" value="2"/>
</dbReference>
<evidence type="ECO:0000256" key="3">
    <source>
        <dbReference type="ARBA" id="ARBA00022475"/>
    </source>
</evidence>
<accession>A0A927ICU2</accession>
<reference evidence="11" key="1">
    <citation type="submission" date="2020-09" db="EMBL/GenBank/DDBJ databases">
        <title>Secondary metabolite and genome analysis of marine Streptomyces chumphonensis KK1-2T.</title>
        <authorList>
            <person name="Phongsopitanun W."/>
            <person name="Kanchanasin P."/>
            <person name="Pittayakhajonwut P."/>
            <person name="Suwanborirux K."/>
            <person name="Tanasupawat S."/>
        </authorList>
    </citation>
    <scope>NUCLEOTIDE SEQUENCE</scope>
    <source>
        <strain evidence="11">KK1-2</strain>
    </source>
</reference>
<dbReference type="SUPFAM" id="SSF103473">
    <property type="entry name" value="MFS general substrate transporter"/>
    <property type="match status" value="1"/>
</dbReference>
<keyword evidence="2" id="KW-0813">Transport</keyword>
<feature type="transmembrane region" description="Helical" evidence="9">
    <location>
        <begin position="85"/>
        <end position="104"/>
    </location>
</feature>
<feature type="transmembrane region" description="Helical" evidence="9">
    <location>
        <begin position="205"/>
        <end position="222"/>
    </location>
</feature>
<organism evidence="11 12">
    <name type="scientific">Streptomyces chumphonensis</name>
    <dbReference type="NCBI Taxonomy" id="1214925"/>
    <lineage>
        <taxon>Bacteria</taxon>
        <taxon>Bacillati</taxon>
        <taxon>Actinomycetota</taxon>
        <taxon>Actinomycetes</taxon>
        <taxon>Kitasatosporales</taxon>
        <taxon>Streptomycetaceae</taxon>
        <taxon>Streptomyces</taxon>
    </lineage>
</organism>
<evidence type="ECO:0000256" key="1">
    <source>
        <dbReference type="ARBA" id="ARBA00004651"/>
    </source>
</evidence>
<keyword evidence="7" id="KW-0046">Antibiotic resistance</keyword>
<dbReference type="AlphaFoldDB" id="A0A927ICU2"/>
<feature type="region of interest" description="Disordered" evidence="8">
    <location>
        <begin position="511"/>
        <end position="532"/>
    </location>
</feature>
<feature type="transmembrane region" description="Helical" evidence="9">
    <location>
        <begin position="169"/>
        <end position="193"/>
    </location>
</feature>
<proteinExistence type="predicted"/>
<dbReference type="InterPro" id="IPR011701">
    <property type="entry name" value="MFS"/>
</dbReference>
<feature type="transmembrane region" description="Helical" evidence="9">
    <location>
        <begin position="364"/>
        <end position="388"/>
    </location>
</feature>
<feature type="transmembrane region" description="Helical" evidence="9">
    <location>
        <begin position="56"/>
        <end position="73"/>
    </location>
</feature>
<dbReference type="Pfam" id="PF07690">
    <property type="entry name" value="MFS_1"/>
    <property type="match status" value="1"/>
</dbReference>
<keyword evidence="12" id="KW-1185">Reference proteome</keyword>
<evidence type="ECO:0000256" key="9">
    <source>
        <dbReference type="SAM" id="Phobius"/>
    </source>
</evidence>
<evidence type="ECO:0000256" key="4">
    <source>
        <dbReference type="ARBA" id="ARBA00022692"/>
    </source>
</evidence>
<name>A0A927ICU2_9ACTN</name>
<feature type="compositionally biased region" description="Basic and acidic residues" evidence="8">
    <location>
        <begin position="511"/>
        <end position="526"/>
    </location>
</feature>
<evidence type="ECO:0000313" key="11">
    <source>
        <dbReference type="EMBL" id="MBD3932235.1"/>
    </source>
</evidence>
<feature type="transmembrane region" description="Helical" evidence="9">
    <location>
        <begin position="234"/>
        <end position="251"/>
    </location>
</feature>
<feature type="transmembrane region" description="Helical" evidence="9">
    <location>
        <begin position="144"/>
        <end position="163"/>
    </location>
</feature>
<dbReference type="Proteomes" id="UP000632289">
    <property type="component" value="Unassembled WGS sequence"/>
</dbReference>
<evidence type="ECO:0000256" key="6">
    <source>
        <dbReference type="ARBA" id="ARBA00023136"/>
    </source>
</evidence>
<dbReference type="PANTHER" id="PTHR42718:SF47">
    <property type="entry name" value="METHYL VIOLOGEN RESISTANCE PROTEIN SMVA"/>
    <property type="match status" value="1"/>
</dbReference>
<evidence type="ECO:0000256" key="7">
    <source>
        <dbReference type="ARBA" id="ARBA00023251"/>
    </source>
</evidence>
<dbReference type="EMBL" id="JACXYU010000004">
    <property type="protein sequence ID" value="MBD3932235.1"/>
    <property type="molecule type" value="Genomic_DNA"/>
</dbReference>
<evidence type="ECO:0000313" key="12">
    <source>
        <dbReference type="Proteomes" id="UP000632289"/>
    </source>
</evidence>
<gene>
    <name evidence="11" type="ORF">IF129_11810</name>
</gene>
<feature type="transmembrane region" description="Helical" evidence="9">
    <location>
        <begin position="409"/>
        <end position="426"/>
    </location>
</feature>
<sequence>MDATTPAQGRKAGAKEWLGLTVLALPTLVMSVDVTVLYLALPHLGADLQPSANQTLWIIDIFGFLLAGFLITMGTLGDRIGRRRLLMIGGAGFAVASLVAAYANSAEMLIAARALLGFFGATLMPSTLSLISNMFADSKQRAQAVAIWAACVSSGIAIGPPVGGLLLESFWWGSVFLLAVPVMVLLLVAAPFLLPEYKSPSAHKLDLVSVGLSLGSVIPVIWSVKELAEDGLHALPLAVLVAGLLLGVLFVRRQKRLTEPLLDVGLFRNSEFSATLLMLLVGVGVVGGVYLFISQYLQLIKDQGPMEAGLWMLPSAFVMMVTAAASPALVRWVRPGFLVGGGLAISATGYFMLLGVGADDGLSALVIAMIVLFSGLGPVFALGTDLVLGTAPPERSGSAAAMSETAMEFGISLGIALLGSIGAAVYRNNMEDAVPDGLPPEAAEAAVETLPGAMAVAADAPPEVGAPLAERAFAFFMDGFHASAVVCGITVGLFALVSFVLLRNARTKAQIDAEAPKADDESRDEPAPAAAR</sequence>
<evidence type="ECO:0000259" key="10">
    <source>
        <dbReference type="PROSITE" id="PS50850"/>
    </source>
</evidence>
<dbReference type="CDD" id="cd17321">
    <property type="entry name" value="MFS_MMR_MDR_like"/>
    <property type="match status" value="1"/>
</dbReference>
<dbReference type="InterPro" id="IPR020846">
    <property type="entry name" value="MFS_dom"/>
</dbReference>
<dbReference type="GO" id="GO:0046677">
    <property type="term" value="P:response to antibiotic"/>
    <property type="evidence" value="ECO:0007669"/>
    <property type="project" value="UniProtKB-KW"/>
</dbReference>
<dbReference type="RefSeq" id="WP_191209510.1">
    <property type="nucleotide sequence ID" value="NZ_BAABKL010000050.1"/>
</dbReference>
<feature type="transmembrane region" description="Helical" evidence="9">
    <location>
        <begin position="337"/>
        <end position="358"/>
    </location>
</feature>
<feature type="transmembrane region" description="Helical" evidence="9">
    <location>
        <begin position="17"/>
        <end position="41"/>
    </location>
</feature>
<evidence type="ECO:0000256" key="5">
    <source>
        <dbReference type="ARBA" id="ARBA00022989"/>
    </source>
</evidence>
<keyword evidence="5 9" id="KW-1133">Transmembrane helix</keyword>
<dbReference type="InterPro" id="IPR036259">
    <property type="entry name" value="MFS_trans_sf"/>
</dbReference>
<dbReference type="GO" id="GO:0005886">
    <property type="term" value="C:plasma membrane"/>
    <property type="evidence" value="ECO:0007669"/>
    <property type="project" value="UniProtKB-SubCell"/>
</dbReference>
<evidence type="ECO:0000256" key="8">
    <source>
        <dbReference type="SAM" id="MobiDB-lite"/>
    </source>
</evidence>
<dbReference type="PROSITE" id="PS50850">
    <property type="entry name" value="MFS"/>
    <property type="match status" value="1"/>
</dbReference>
<dbReference type="PANTHER" id="PTHR42718">
    <property type="entry name" value="MAJOR FACILITATOR SUPERFAMILY MULTIDRUG TRANSPORTER MFSC"/>
    <property type="match status" value="1"/>
</dbReference>
<comment type="subcellular location">
    <subcellularLocation>
        <location evidence="1">Cell membrane</location>
        <topology evidence="1">Multi-pass membrane protein</topology>
    </subcellularLocation>
</comment>